<dbReference type="Pfam" id="PF02245">
    <property type="entry name" value="Pur_DNA_glyco"/>
    <property type="match status" value="1"/>
</dbReference>
<dbReference type="CDD" id="cd00540">
    <property type="entry name" value="AAG"/>
    <property type="match status" value="1"/>
</dbReference>
<dbReference type="InterPro" id="IPR003180">
    <property type="entry name" value="MPG"/>
</dbReference>
<dbReference type="SUPFAM" id="SSF50486">
    <property type="entry name" value="FMT C-terminal domain-like"/>
    <property type="match status" value="1"/>
</dbReference>
<dbReference type="PANTHER" id="PTHR10429:SF0">
    <property type="entry name" value="DNA-3-METHYLADENINE GLYCOSYLASE"/>
    <property type="match status" value="1"/>
</dbReference>
<dbReference type="RefSeq" id="WP_353565481.1">
    <property type="nucleotide sequence ID" value="NZ_BAABRI010000002.1"/>
</dbReference>
<dbReference type="Gene3D" id="3.10.300.10">
    <property type="entry name" value="Methylpurine-DNA glycosylase (MPG)"/>
    <property type="match status" value="1"/>
</dbReference>
<organism evidence="6 7">
    <name type="scientific">Haloferula sargassicola</name>
    <dbReference type="NCBI Taxonomy" id="490096"/>
    <lineage>
        <taxon>Bacteria</taxon>
        <taxon>Pseudomonadati</taxon>
        <taxon>Verrucomicrobiota</taxon>
        <taxon>Verrucomicrobiia</taxon>
        <taxon>Verrucomicrobiales</taxon>
        <taxon>Verrucomicrobiaceae</taxon>
        <taxon>Haloferula</taxon>
    </lineage>
</organism>
<evidence type="ECO:0000256" key="3">
    <source>
        <dbReference type="ARBA" id="ARBA00022801"/>
    </source>
</evidence>
<dbReference type="EMBL" id="BAABRI010000002">
    <property type="protein sequence ID" value="GAA5481332.1"/>
    <property type="molecule type" value="Genomic_DNA"/>
</dbReference>
<dbReference type="Proteomes" id="UP001476282">
    <property type="component" value="Unassembled WGS sequence"/>
</dbReference>
<evidence type="ECO:0000256" key="2">
    <source>
        <dbReference type="ARBA" id="ARBA00022763"/>
    </source>
</evidence>
<keyword evidence="3 5" id="KW-0378">Hydrolase</keyword>
<keyword evidence="7" id="KW-1185">Reference proteome</keyword>
<evidence type="ECO:0000313" key="7">
    <source>
        <dbReference type="Proteomes" id="UP001476282"/>
    </source>
</evidence>
<evidence type="ECO:0000313" key="6">
    <source>
        <dbReference type="EMBL" id="GAA5481332.1"/>
    </source>
</evidence>
<dbReference type="PANTHER" id="PTHR10429">
    <property type="entry name" value="DNA-3-METHYLADENINE GLYCOSYLASE"/>
    <property type="match status" value="1"/>
</dbReference>
<gene>
    <name evidence="6" type="ORF">Hsar01_00539</name>
</gene>
<dbReference type="EC" id="3.2.2.-" evidence="5"/>
<comment type="caution">
    <text evidence="6">The sequence shown here is derived from an EMBL/GenBank/DDBJ whole genome shotgun (WGS) entry which is preliminary data.</text>
</comment>
<dbReference type="InterPro" id="IPR036995">
    <property type="entry name" value="MPG_sf"/>
</dbReference>
<keyword evidence="2 5" id="KW-0227">DNA damage</keyword>
<dbReference type="InterPro" id="IPR011034">
    <property type="entry name" value="Formyl_transferase-like_C_sf"/>
</dbReference>
<dbReference type="NCBIfam" id="TIGR00567">
    <property type="entry name" value="3mg"/>
    <property type="match status" value="1"/>
</dbReference>
<accession>A0ABP9UIX8</accession>
<proteinExistence type="inferred from homology"/>
<keyword evidence="4 5" id="KW-0234">DNA repair</keyword>
<evidence type="ECO:0000256" key="5">
    <source>
        <dbReference type="HAMAP-Rule" id="MF_00527"/>
    </source>
</evidence>
<reference evidence="6 7" key="1">
    <citation type="submission" date="2024-02" db="EMBL/GenBank/DDBJ databases">
        <title>Haloferula sargassicola NBRC 104335.</title>
        <authorList>
            <person name="Ichikawa N."/>
            <person name="Katano-Makiyama Y."/>
            <person name="Hidaka K."/>
        </authorList>
    </citation>
    <scope>NUCLEOTIDE SEQUENCE [LARGE SCALE GENOMIC DNA]</scope>
    <source>
        <strain evidence="6 7">NBRC 104335</strain>
    </source>
</reference>
<name>A0ABP9UIX8_9BACT</name>
<sequence>MGDSLTARFFENSAIQCARDLIGAEFFWGGCHGRIVETEAYLEHGDPACHTFSRPSAREFVARHPAGTAYVYLNYGVHWLFNVLTKDSGGAGFVLFRAIQPLGGLELMQERRHTRREIQLCSGPGKLCQAFGIRSDAHAKKFLGGPGKGIRPRTGPVKIAAGARIGISRGSEFPWRFAERNSPYLSKPLI</sequence>
<dbReference type="HAMAP" id="MF_00527">
    <property type="entry name" value="3MGH"/>
    <property type="match status" value="1"/>
</dbReference>
<protein>
    <recommendedName>
        <fullName evidence="5">Putative 3-methyladenine DNA glycosylase</fullName>
        <ecNumber evidence="5">3.2.2.-</ecNumber>
    </recommendedName>
</protein>
<evidence type="ECO:0000256" key="4">
    <source>
        <dbReference type="ARBA" id="ARBA00023204"/>
    </source>
</evidence>
<comment type="similarity">
    <text evidence="1 5">Belongs to the DNA glycosylase MPG family.</text>
</comment>
<evidence type="ECO:0000256" key="1">
    <source>
        <dbReference type="ARBA" id="ARBA00009232"/>
    </source>
</evidence>